<dbReference type="SMART" id="SM00934">
    <property type="entry name" value="OMPdecase"/>
    <property type="match status" value="1"/>
</dbReference>
<sequence>MNRQQLIEQIRLKKSYLCVGLDTDIEKIPQHLLSEKDPVFAFNKAIIDATRDHCVSYKINTAFYEALGLKGWEAMEKTVHYIGKDHFTIADAKRGDIGNTSDQYAKAFFSALPFDSVTVAPYMGEDSVKPFLQYEGKWAIVLGLTSNKGAADFELQQAGGELLYEKVLKTVSGWGSPDNLMFVVGATQADEFINIRKHTPDHFYLVPGVGAQGGSLKEISEKAMNQDVGILVNASRAVIYASSKEDFAEAAKAVAKGYQEEMAGYLGKK</sequence>
<evidence type="ECO:0000313" key="10">
    <source>
        <dbReference type="Proteomes" id="UP001165367"/>
    </source>
</evidence>
<comment type="pathway">
    <text evidence="1">Pyrimidine metabolism; UMP biosynthesis via de novo pathway; UMP from orotate: step 2/2.</text>
</comment>
<evidence type="ECO:0000256" key="3">
    <source>
        <dbReference type="ARBA" id="ARBA00022793"/>
    </source>
</evidence>
<dbReference type="Proteomes" id="UP001165367">
    <property type="component" value="Unassembled WGS sequence"/>
</dbReference>
<feature type="domain" description="Orotidine 5'-phosphate decarboxylase" evidence="8">
    <location>
        <begin position="16"/>
        <end position="251"/>
    </location>
</feature>
<evidence type="ECO:0000259" key="8">
    <source>
        <dbReference type="SMART" id="SM00934"/>
    </source>
</evidence>
<dbReference type="EC" id="4.1.1.23" evidence="7"/>
<organism evidence="9 10">
    <name type="scientific">Terrimonas ginsenosidimutans</name>
    <dbReference type="NCBI Taxonomy" id="2908004"/>
    <lineage>
        <taxon>Bacteria</taxon>
        <taxon>Pseudomonadati</taxon>
        <taxon>Bacteroidota</taxon>
        <taxon>Chitinophagia</taxon>
        <taxon>Chitinophagales</taxon>
        <taxon>Chitinophagaceae</taxon>
        <taxon>Terrimonas</taxon>
    </lineage>
</organism>
<dbReference type="InterPro" id="IPR011995">
    <property type="entry name" value="OMPdecase_type-2"/>
</dbReference>
<keyword evidence="3" id="KW-0210">Decarboxylase</keyword>
<dbReference type="RefSeq" id="WP_237875883.1">
    <property type="nucleotide sequence ID" value="NZ_JAKLTR010000019.1"/>
</dbReference>
<dbReference type="EMBL" id="JAKLTR010000019">
    <property type="protein sequence ID" value="MCG2617278.1"/>
    <property type="molecule type" value="Genomic_DNA"/>
</dbReference>
<comment type="similarity">
    <text evidence="2">Belongs to the OMP decarboxylase family. Type 2 subfamily.</text>
</comment>
<dbReference type="PANTHER" id="PTHR43375:SF1">
    <property type="entry name" value="OROTIDINE 5'-PHOSPHATE DECARBOXYLASE"/>
    <property type="match status" value="1"/>
</dbReference>
<evidence type="ECO:0000256" key="1">
    <source>
        <dbReference type="ARBA" id="ARBA00004861"/>
    </source>
</evidence>
<dbReference type="PANTHER" id="PTHR43375">
    <property type="entry name" value="OROTIDINE 5'-PHOSPHATE DECARBOXYLASE"/>
    <property type="match status" value="1"/>
</dbReference>
<evidence type="ECO:0000313" key="9">
    <source>
        <dbReference type="EMBL" id="MCG2617278.1"/>
    </source>
</evidence>
<proteinExistence type="inferred from homology"/>
<evidence type="ECO:0000256" key="2">
    <source>
        <dbReference type="ARBA" id="ARBA00008847"/>
    </source>
</evidence>
<dbReference type="InterPro" id="IPR001754">
    <property type="entry name" value="OMPdeCOase_dom"/>
</dbReference>
<dbReference type="InterPro" id="IPR011060">
    <property type="entry name" value="RibuloseP-bd_barrel"/>
</dbReference>
<keyword evidence="5 9" id="KW-0456">Lyase</keyword>
<protein>
    <recommendedName>
        <fullName evidence="7">Orotidine-5'-phosphate decarboxylase</fullName>
        <ecNumber evidence="7">4.1.1.23</ecNumber>
    </recommendedName>
</protein>
<keyword evidence="10" id="KW-1185">Reference proteome</keyword>
<name>A0ABS9KYB1_9BACT</name>
<dbReference type="NCBIfam" id="TIGR02127">
    <property type="entry name" value="pyrF_sub2"/>
    <property type="match status" value="1"/>
</dbReference>
<dbReference type="Gene3D" id="3.20.20.70">
    <property type="entry name" value="Aldolase class I"/>
    <property type="match status" value="1"/>
</dbReference>
<dbReference type="CDD" id="cd04725">
    <property type="entry name" value="OMP_decarboxylase_like"/>
    <property type="match status" value="1"/>
</dbReference>
<evidence type="ECO:0000256" key="7">
    <source>
        <dbReference type="NCBIfam" id="TIGR02127"/>
    </source>
</evidence>
<dbReference type="InterPro" id="IPR013785">
    <property type="entry name" value="Aldolase_TIM"/>
</dbReference>
<reference evidence="9" key="1">
    <citation type="submission" date="2022-01" db="EMBL/GenBank/DDBJ databases">
        <authorList>
            <person name="Jo J.-H."/>
            <person name="Im W.-T."/>
        </authorList>
    </citation>
    <scope>NUCLEOTIDE SEQUENCE</scope>
    <source>
        <strain evidence="9">NA20</strain>
    </source>
</reference>
<dbReference type="Pfam" id="PF00215">
    <property type="entry name" value="OMPdecase"/>
    <property type="match status" value="1"/>
</dbReference>
<evidence type="ECO:0000256" key="5">
    <source>
        <dbReference type="ARBA" id="ARBA00023239"/>
    </source>
</evidence>
<keyword evidence="4" id="KW-0665">Pyrimidine biosynthesis</keyword>
<gene>
    <name evidence="9" type="primary">pyrF</name>
    <name evidence="9" type="ORF">LZZ85_23480</name>
</gene>
<dbReference type="SUPFAM" id="SSF51366">
    <property type="entry name" value="Ribulose-phoshate binding barrel"/>
    <property type="match status" value="1"/>
</dbReference>
<dbReference type="GO" id="GO:0004590">
    <property type="term" value="F:orotidine-5'-phosphate decarboxylase activity"/>
    <property type="evidence" value="ECO:0007669"/>
    <property type="project" value="UniProtKB-EC"/>
</dbReference>
<accession>A0ABS9KYB1</accession>
<evidence type="ECO:0000256" key="4">
    <source>
        <dbReference type="ARBA" id="ARBA00022975"/>
    </source>
</evidence>
<comment type="caution">
    <text evidence="9">The sequence shown here is derived from an EMBL/GenBank/DDBJ whole genome shotgun (WGS) entry which is preliminary data.</text>
</comment>
<evidence type="ECO:0000256" key="6">
    <source>
        <dbReference type="ARBA" id="ARBA00049157"/>
    </source>
</evidence>
<comment type="catalytic activity">
    <reaction evidence="6">
        <text>orotidine 5'-phosphate + H(+) = UMP + CO2</text>
        <dbReference type="Rhea" id="RHEA:11596"/>
        <dbReference type="ChEBI" id="CHEBI:15378"/>
        <dbReference type="ChEBI" id="CHEBI:16526"/>
        <dbReference type="ChEBI" id="CHEBI:57538"/>
        <dbReference type="ChEBI" id="CHEBI:57865"/>
        <dbReference type="EC" id="4.1.1.23"/>
    </reaction>
</comment>